<evidence type="ECO:0000256" key="1">
    <source>
        <dbReference type="ARBA" id="ARBA00022448"/>
    </source>
</evidence>
<dbReference type="InterPro" id="IPR027417">
    <property type="entry name" value="P-loop_NTPase"/>
</dbReference>
<evidence type="ECO:0000313" key="7">
    <source>
        <dbReference type="Proteomes" id="UP000198412"/>
    </source>
</evidence>
<comment type="similarity">
    <text evidence="4">Belongs to the ABC transporter superfamily. Macrolide exporter (TC 3.A.1.122) family.</text>
</comment>
<dbReference type="GO" id="GO:0005524">
    <property type="term" value="F:ATP binding"/>
    <property type="evidence" value="ECO:0007669"/>
    <property type="project" value="UniProtKB-KW"/>
</dbReference>
<dbReference type="SMART" id="SM00382">
    <property type="entry name" value="AAA"/>
    <property type="match status" value="1"/>
</dbReference>
<keyword evidence="3 6" id="KW-0067">ATP-binding</keyword>
<organism evidence="6 7">
    <name type="scientific">Lutibacter flavus</name>
    <dbReference type="NCBI Taxonomy" id="691689"/>
    <lineage>
        <taxon>Bacteria</taxon>
        <taxon>Pseudomonadati</taxon>
        <taxon>Bacteroidota</taxon>
        <taxon>Flavobacteriia</taxon>
        <taxon>Flavobacteriales</taxon>
        <taxon>Flavobacteriaceae</taxon>
        <taxon>Lutibacter</taxon>
    </lineage>
</organism>
<dbReference type="PROSITE" id="PS50893">
    <property type="entry name" value="ABC_TRANSPORTER_2"/>
    <property type="match status" value="1"/>
</dbReference>
<dbReference type="OrthoDB" id="9802264at2"/>
<dbReference type="GO" id="GO:0016887">
    <property type="term" value="F:ATP hydrolysis activity"/>
    <property type="evidence" value="ECO:0007669"/>
    <property type="project" value="InterPro"/>
</dbReference>
<dbReference type="CDD" id="cd03255">
    <property type="entry name" value="ABC_MJ0796_LolCDE_FtsE"/>
    <property type="match status" value="1"/>
</dbReference>
<evidence type="ECO:0000256" key="2">
    <source>
        <dbReference type="ARBA" id="ARBA00022741"/>
    </source>
</evidence>
<dbReference type="GO" id="GO:0022857">
    <property type="term" value="F:transmembrane transporter activity"/>
    <property type="evidence" value="ECO:0007669"/>
    <property type="project" value="TreeGrafter"/>
</dbReference>
<feature type="domain" description="ABC transporter" evidence="5">
    <location>
        <begin position="2"/>
        <end position="231"/>
    </location>
</feature>
<dbReference type="GO" id="GO:0098796">
    <property type="term" value="C:membrane protein complex"/>
    <property type="evidence" value="ECO:0007669"/>
    <property type="project" value="UniProtKB-ARBA"/>
</dbReference>
<reference evidence="7" key="1">
    <citation type="submission" date="2017-06" db="EMBL/GenBank/DDBJ databases">
        <authorList>
            <person name="Varghese N."/>
            <person name="Submissions S."/>
        </authorList>
    </citation>
    <scope>NUCLEOTIDE SEQUENCE [LARGE SCALE GENOMIC DNA]</scope>
    <source>
        <strain evidence="7">DSM 27993</strain>
    </source>
</reference>
<evidence type="ECO:0000313" key="6">
    <source>
        <dbReference type="EMBL" id="SNR56557.1"/>
    </source>
</evidence>
<keyword evidence="2" id="KW-0547">Nucleotide-binding</keyword>
<proteinExistence type="inferred from homology"/>
<sequence length="231" mass="25576">MIKLEKLTKVYRTDEVESTALNEVSFEIKQGEFVSIMGPSGCGKSTLLNVLGMLDKPESGSYKFLSEEISHLNEKGRSLVRKKNIGFIFQNFNLIDELTVFENIELPLIYNKVSASERKQRVNELIEKIGIAHRASHFPQQLSGGQQQRVAVARALITKPPLILADEPTGNLDSSHGNEVMELLCELHEAGTTIVMVTHSSHDASYSGRIINLLDGQVVSEKKNKVSSVAI</sequence>
<dbReference type="AlphaFoldDB" id="A0A238XC54"/>
<dbReference type="Gene3D" id="3.40.50.300">
    <property type="entry name" value="P-loop containing nucleotide triphosphate hydrolases"/>
    <property type="match status" value="1"/>
</dbReference>
<dbReference type="FunFam" id="3.40.50.300:FF:000032">
    <property type="entry name" value="Export ABC transporter ATP-binding protein"/>
    <property type="match status" value="1"/>
</dbReference>
<dbReference type="PANTHER" id="PTHR24220">
    <property type="entry name" value="IMPORT ATP-BINDING PROTEIN"/>
    <property type="match status" value="1"/>
</dbReference>
<dbReference type="GO" id="GO:0005886">
    <property type="term" value="C:plasma membrane"/>
    <property type="evidence" value="ECO:0007669"/>
    <property type="project" value="TreeGrafter"/>
</dbReference>
<dbReference type="InterPro" id="IPR003593">
    <property type="entry name" value="AAA+_ATPase"/>
</dbReference>
<dbReference type="EMBL" id="FZNX01000002">
    <property type="protein sequence ID" value="SNR56557.1"/>
    <property type="molecule type" value="Genomic_DNA"/>
</dbReference>
<evidence type="ECO:0000259" key="5">
    <source>
        <dbReference type="PROSITE" id="PS50893"/>
    </source>
</evidence>
<dbReference type="InterPro" id="IPR017871">
    <property type="entry name" value="ABC_transporter-like_CS"/>
</dbReference>
<keyword evidence="1" id="KW-0813">Transport</keyword>
<dbReference type="RefSeq" id="WP_089378097.1">
    <property type="nucleotide sequence ID" value="NZ_FZNX01000002.1"/>
</dbReference>
<gene>
    <name evidence="6" type="ORF">SAMN04488111_1805</name>
</gene>
<dbReference type="Pfam" id="PF00005">
    <property type="entry name" value="ABC_tran"/>
    <property type="match status" value="1"/>
</dbReference>
<evidence type="ECO:0000256" key="4">
    <source>
        <dbReference type="ARBA" id="ARBA00038388"/>
    </source>
</evidence>
<dbReference type="Proteomes" id="UP000198412">
    <property type="component" value="Unassembled WGS sequence"/>
</dbReference>
<dbReference type="PROSITE" id="PS00211">
    <property type="entry name" value="ABC_TRANSPORTER_1"/>
    <property type="match status" value="1"/>
</dbReference>
<name>A0A238XC54_9FLAO</name>
<dbReference type="SUPFAM" id="SSF52540">
    <property type="entry name" value="P-loop containing nucleoside triphosphate hydrolases"/>
    <property type="match status" value="1"/>
</dbReference>
<dbReference type="PANTHER" id="PTHR24220:SF648">
    <property type="entry name" value="ABC TRANSPORTER ATP-BINDING PROTEIN YTRE"/>
    <property type="match status" value="1"/>
</dbReference>
<dbReference type="InterPro" id="IPR017911">
    <property type="entry name" value="MacB-like_ATP-bd"/>
</dbReference>
<accession>A0A238XC54</accession>
<protein>
    <submittedName>
        <fullName evidence="6">Putative ABC transport system ATP-binding protein</fullName>
    </submittedName>
</protein>
<evidence type="ECO:0000256" key="3">
    <source>
        <dbReference type="ARBA" id="ARBA00022840"/>
    </source>
</evidence>
<keyword evidence="7" id="KW-1185">Reference proteome</keyword>
<dbReference type="InterPro" id="IPR015854">
    <property type="entry name" value="ABC_transpr_LolD-like"/>
</dbReference>
<dbReference type="InterPro" id="IPR003439">
    <property type="entry name" value="ABC_transporter-like_ATP-bd"/>
</dbReference>